<dbReference type="PROSITE" id="PS50102">
    <property type="entry name" value="RRM"/>
    <property type="match status" value="3"/>
</dbReference>
<feature type="domain" description="RRM" evidence="4">
    <location>
        <begin position="468"/>
        <end position="537"/>
    </location>
</feature>
<keyword evidence="6" id="KW-1185">Reference proteome</keyword>
<reference evidence="5 6" key="1">
    <citation type="submission" date="2024-10" db="EMBL/GenBank/DDBJ databases">
        <authorList>
            <person name="Kim D."/>
        </authorList>
    </citation>
    <scope>NUCLEOTIDE SEQUENCE [LARGE SCALE GENOMIC DNA]</scope>
    <source>
        <strain evidence="5">Taebaek</strain>
    </source>
</reference>
<evidence type="ECO:0000256" key="2">
    <source>
        <dbReference type="PROSITE-ProRule" id="PRU00176"/>
    </source>
</evidence>
<dbReference type="SUPFAM" id="SSF54928">
    <property type="entry name" value="RNA-binding domain, RBD"/>
    <property type="match status" value="2"/>
</dbReference>
<feature type="compositionally biased region" description="Basic and acidic residues" evidence="3">
    <location>
        <begin position="14"/>
        <end position="26"/>
    </location>
</feature>
<organism evidence="5 6">
    <name type="scientific">Heterodera schachtii</name>
    <name type="common">Sugarbeet cyst nematode worm</name>
    <name type="synonym">Tylenchus schachtii</name>
    <dbReference type="NCBI Taxonomy" id="97005"/>
    <lineage>
        <taxon>Eukaryota</taxon>
        <taxon>Metazoa</taxon>
        <taxon>Ecdysozoa</taxon>
        <taxon>Nematoda</taxon>
        <taxon>Chromadorea</taxon>
        <taxon>Rhabditida</taxon>
        <taxon>Tylenchina</taxon>
        <taxon>Tylenchomorpha</taxon>
        <taxon>Tylenchoidea</taxon>
        <taxon>Heteroderidae</taxon>
        <taxon>Heteroderinae</taxon>
        <taxon>Heterodera</taxon>
    </lineage>
</organism>
<feature type="compositionally biased region" description="Basic residues" evidence="3">
    <location>
        <begin position="1"/>
        <end position="12"/>
    </location>
</feature>
<keyword evidence="1 2" id="KW-0694">RNA-binding</keyword>
<dbReference type="PANTHER" id="PTHR23003">
    <property type="entry name" value="RNA RECOGNITION MOTIF RRM DOMAIN CONTAINING PROTEIN"/>
    <property type="match status" value="1"/>
</dbReference>
<protein>
    <recommendedName>
        <fullName evidence="4">RRM domain-containing protein</fullName>
    </recommendedName>
</protein>
<gene>
    <name evidence="5" type="ORF">niasHS_012435</name>
</gene>
<evidence type="ECO:0000313" key="6">
    <source>
        <dbReference type="Proteomes" id="UP001620645"/>
    </source>
</evidence>
<dbReference type="InterPro" id="IPR000504">
    <property type="entry name" value="RRM_dom"/>
</dbReference>
<evidence type="ECO:0000259" key="4">
    <source>
        <dbReference type="PROSITE" id="PS50102"/>
    </source>
</evidence>
<feature type="region of interest" description="Disordered" evidence="3">
    <location>
        <begin position="357"/>
        <end position="401"/>
    </location>
</feature>
<feature type="region of interest" description="Disordered" evidence="3">
    <location>
        <begin position="136"/>
        <end position="157"/>
    </location>
</feature>
<accession>A0ABD2IR80</accession>
<dbReference type="InterPro" id="IPR012677">
    <property type="entry name" value="Nucleotide-bd_a/b_plait_sf"/>
</dbReference>
<dbReference type="Gene3D" id="3.30.70.330">
    <property type="match status" value="3"/>
</dbReference>
<proteinExistence type="predicted"/>
<dbReference type="InterPro" id="IPR035979">
    <property type="entry name" value="RBD_domain_sf"/>
</dbReference>
<dbReference type="EMBL" id="JBICCN010000296">
    <property type="protein sequence ID" value="KAL3080330.1"/>
    <property type="molecule type" value="Genomic_DNA"/>
</dbReference>
<dbReference type="InterPro" id="IPR050374">
    <property type="entry name" value="RRT5_SRSF_SR"/>
</dbReference>
<dbReference type="Proteomes" id="UP001620645">
    <property type="component" value="Unassembled WGS sequence"/>
</dbReference>
<dbReference type="Pfam" id="PF00076">
    <property type="entry name" value="RRM_1"/>
    <property type="match status" value="3"/>
</dbReference>
<sequence length="537" mass="58124">MSRSRSRSRSPIRRGGDRFRSDRGGDRGGGNRIDHKSDRMVYLTNLPWELSWMELKDIIREKAGEVNFVEVLEGRDGRSKGCAVVEFKRRDGAIKCVESMHRTELKDRLIIAKEIRDPIAFFRKVKEDTGIDFLGGGDRLERSRGPPSRSGGGSVSINENETFGLSPSFLRQLGISTPLCNRVFITNISYNCGVGRLFEICALAGRLTWMDLQLDKEGKSKGMAVCEYSHPIEAVQAVSMLNNQRLFDRTISVRMDRYPKEVERREGGLPFGLRAVGMGLGANGAPLTDVASVISSISPSQTQPGMNGTAGAPITPFQSPPNVAQFGPAAVQQPVQAVAAGPPSGFQQGLPDHGISGHFQSPQPTYQPQATSGFFNPPQPSPQNRPSGGMAFGGGGATPQYAPTKQMGVVGGGTASAAVYGHPPQQQTPKYEHKVEPKFEMGAYPGYGSGAAQPAMSSGATDNYQPSRVILIKNLPVDYTWQIVSDRVQQFGDLESVEMITPGVAKVRFVKLRDAEHAKAALQGTTVEGRAIGIEYL</sequence>
<dbReference type="GO" id="GO:0003723">
    <property type="term" value="F:RNA binding"/>
    <property type="evidence" value="ECO:0007669"/>
    <property type="project" value="UniProtKB-UniRule"/>
</dbReference>
<dbReference type="SMART" id="SM00360">
    <property type="entry name" value="RRM"/>
    <property type="match status" value="3"/>
</dbReference>
<evidence type="ECO:0000256" key="3">
    <source>
        <dbReference type="SAM" id="MobiDB-lite"/>
    </source>
</evidence>
<name>A0ABD2IR80_HETSC</name>
<dbReference type="PANTHER" id="PTHR23003:SF3">
    <property type="entry name" value="FI21236P1-RELATED"/>
    <property type="match status" value="1"/>
</dbReference>
<feature type="compositionally biased region" description="Polar residues" evidence="3">
    <location>
        <begin position="358"/>
        <end position="371"/>
    </location>
</feature>
<comment type="caution">
    <text evidence="5">The sequence shown here is derived from an EMBL/GenBank/DDBJ whole genome shotgun (WGS) entry which is preliminary data.</text>
</comment>
<feature type="domain" description="RRM" evidence="4">
    <location>
        <begin position="39"/>
        <end position="117"/>
    </location>
</feature>
<evidence type="ECO:0000313" key="5">
    <source>
        <dbReference type="EMBL" id="KAL3080330.1"/>
    </source>
</evidence>
<evidence type="ECO:0000256" key="1">
    <source>
        <dbReference type="ARBA" id="ARBA00022884"/>
    </source>
</evidence>
<feature type="region of interest" description="Disordered" evidence="3">
    <location>
        <begin position="1"/>
        <end position="34"/>
    </location>
</feature>
<dbReference type="AlphaFoldDB" id="A0ABD2IR80"/>
<dbReference type="CDD" id="cd00590">
    <property type="entry name" value="RRM_SF"/>
    <property type="match status" value="1"/>
</dbReference>
<feature type="domain" description="RRM" evidence="4">
    <location>
        <begin position="181"/>
        <end position="258"/>
    </location>
</feature>